<proteinExistence type="predicted"/>
<organism evidence="1 2">
    <name type="scientific">Thermoplasma acidophilum (strain ATCC 25905 / DSM 1728 / JCM 9062 / NBRC 15155 / AMRC-C165)</name>
    <dbReference type="NCBI Taxonomy" id="273075"/>
    <lineage>
        <taxon>Archaea</taxon>
        <taxon>Methanobacteriati</taxon>
        <taxon>Thermoplasmatota</taxon>
        <taxon>Thermoplasmata</taxon>
        <taxon>Thermoplasmatales</taxon>
        <taxon>Thermoplasmataceae</taxon>
        <taxon>Thermoplasma</taxon>
    </lineage>
</organism>
<dbReference type="SMR" id="Q9HIA1"/>
<dbReference type="HOGENOM" id="CLU_1307872_0_0_2"/>
<accession>Q9HIA1</accession>
<keyword evidence="2" id="KW-1185">Reference proteome</keyword>
<dbReference type="KEGG" id="tac:Ta1440"/>
<evidence type="ECO:0000313" key="1">
    <source>
        <dbReference type="EMBL" id="CAC12560.1"/>
    </source>
</evidence>
<dbReference type="InterPro" id="IPR024533">
    <property type="entry name" value="DUF3834"/>
</dbReference>
<dbReference type="EMBL" id="AL445067">
    <property type="protein sequence ID" value="CAC12560.1"/>
    <property type="molecule type" value="Genomic_DNA"/>
</dbReference>
<evidence type="ECO:0000313" key="2">
    <source>
        <dbReference type="Proteomes" id="UP000001024"/>
    </source>
</evidence>
<dbReference type="eggNOG" id="arCOG03693">
    <property type="taxonomic scope" value="Archaea"/>
</dbReference>
<dbReference type="PaxDb" id="273075-Ta1440"/>
<name>Q9HIA1_THEAC</name>
<reference evidence="1 2" key="1">
    <citation type="journal article" date="2000" name="Nature">
        <title>The genome sequence of the thermoacidophilic scavenger Thermoplasma acidophilum.</title>
        <authorList>
            <person name="Ruepp A."/>
            <person name="Graml W."/>
            <person name="Santos-Martinez M.L."/>
            <person name="Koretke K.K."/>
            <person name="Volker C."/>
            <person name="Mewes H.W."/>
            <person name="Frishman D."/>
            <person name="Stocker S."/>
            <person name="Lupas A.N."/>
            <person name="Baumeister W."/>
        </authorList>
    </citation>
    <scope>NUCLEOTIDE SEQUENCE [LARGE SCALE GENOMIC DNA]</scope>
    <source>
        <strain evidence="2">ATCC 25905 / DSM 1728 / JCM 9062 / NBRC 15155 / AMRC-C165</strain>
    </source>
</reference>
<dbReference type="STRING" id="273075.gene:9572669"/>
<dbReference type="InParanoid" id="Q9HIA1"/>
<dbReference type="EnsemblBacteria" id="CAC12560">
    <property type="protein sequence ID" value="CAC12560"/>
    <property type="gene ID" value="CAC12560"/>
</dbReference>
<protein>
    <submittedName>
        <fullName evidence="1">Uncharacterized protein</fullName>
    </submittedName>
</protein>
<dbReference type="Proteomes" id="UP000001024">
    <property type="component" value="Chromosome"/>
</dbReference>
<sequence>MISEYEDIGLHNTCSEDGSFDVVLDSITNIAKYGMGIIAGVFIDMYSIIGNTDSKTIYTVRKGTLADYNARIIARSISGQVINTDPDTVVKMAEEGHMGLVGNEVQVGISYAEFAERLGIYAASCLIAARDQSFRSVLDQYQKGIEFIARNPEVSAEIISRKSNYYDEKTMKRIIGIYRHRLTTLRSDLERSISVYSAVEPSVYRLKILG</sequence>
<dbReference type="DNASU" id="1456896"/>
<dbReference type="Gene3D" id="3.40.190.200">
    <property type="match status" value="1"/>
</dbReference>
<gene>
    <name evidence="1" type="ordered locus">Ta1440</name>
</gene>
<dbReference type="Pfam" id="PF12916">
    <property type="entry name" value="DUF3834"/>
    <property type="match status" value="1"/>
</dbReference>
<dbReference type="AlphaFoldDB" id="Q9HIA1"/>